<dbReference type="AlphaFoldDB" id="A0AAE1KEN4"/>
<proteinExistence type="predicted"/>
<protein>
    <submittedName>
        <fullName evidence="1">Uncharacterized protein</fullName>
    </submittedName>
</protein>
<dbReference type="EMBL" id="JAWQEG010002499">
    <property type="protein sequence ID" value="KAK3871539.1"/>
    <property type="molecule type" value="Genomic_DNA"/>
</dbReference>
<sequence>MLVDVAMCWCVTGTDLRYGCTDDPVVVVSSKEASKMNSLPQRTKYEYSISAANMEGNEVGVERRWEWEGGNYTALKSPSHSRTFSCRMQAGTVRLLGHISFLPFSVVYMYLQIPACDPVVHKRSVNTTPTSVKERTEHETS</sequence>
<accession>A0AAE1KEN4</accession>
<reference evidence="1" key="1">
    <citation type="submission" date="2023-10" db="EMBL/GenBank/DDBJ databases">
        <title>Genome assemblies of two species of porcelain crab, Petrolisthes cinctipes and Petrolisthes manimaculis (Anomura: Porcellanidae).</title>
        <authorList>
            <person name="Angst P."/>
        </authorList>
    </citation>
    <scope>NUCLEOTIDE SEQUENCE</scope>
    <source>
        <strain evidence="1">PB745_01</strain>
        <tissue evidence="1">Gill</tissue>
    </source>
</reference>
<evidence type="ECO:0000313" key="1">
    <source>
        <dbReference type="EMBL" id="KAK3871539.1"/>
    </source>
</evidence>
<organism evidence="1 2">
    <name type="scientific">Petrolisthes cinctipes</name>
    <name type="common">Flat porcelain crab</name>
    <dbReference type="NCBI Taxonomy" id="88211"/>
    <lineage>
        <taxon>Eukaryota</taxon>
        <taxon>Metazoa</taxon>
        <taxon>Ecdysozoa</taxon>
        <taxon>Arthropoda</taxon>
        <taxon>Crustacea</taxon>
        <taxon>Multicrustacea</taxon>
        <taxon>Malacostraca</taxon>
        <taxon>Eumalacostraca</taxon>
        <taxon>Eucarida</taxon>
        <taxon>Decapoda</taxon>
        <taxon>Pleocyemata</taxon>
        <taxon>Anomura</taxon>
        <taxon>Galatheoidea</taxon>
        <taxon>Porcellanidae</taxon>
        <taxon>Petrolisthes</taxon>
    </lineage>
</organism>
<keyword evidence="2" id="KW-1185">Reference proteome</keyword>
<name>A0AAE1KEN4_PETCI</name>
<comment type="caution">
    <text evidence="1">The sequence shown here is derived from an EMBL/GenBank/DDBJ whole genome shotgun (WGS) entry which is preliminary data.</text>
</comment>
<gene>
    <name evidence="1" type="ORF">Pcinc_023324</name>
</gene>
<dbReference type="Proteomes" id="UP001286313">
    <property type="component" value="Unassembled WGS sequence"/>
</dbReference>
<evidence type="ECO:0000313" key="2">
    <source>
        <dbReference type="Proteomes" id="UP001286313"/>
    </source>
</evidence>